<gene>
    <name evidence="4" type="ORF">GCM10022377_15300</name>
</gene>
<evidence type="ECO:0000256" key="1">
    <source>
        <dbReference type="ARBA" id="ARBA00022679"/>
    </source>
</evidence>
<reference evidence="5" key="1">
    <citation type="journal article" date="2019" name="Int. J. Syst. Evol. Microbiol.">
        <title>The Global Catalogue of Microorganisms (GCM) 10K type strain sequencing project: providing services to taxonomists for standard genome sequencing and annotation.</title>
        <authorList>
            <consortium name="The Broad Institute Genomics Platform"/>
            <consortium name="The Broad Institute Genome Sequencing Center for Infectious Disease"/>
            <person name="Wu L."/>
            <person name="Ma J."/>
        </authorList>
    </citation>
    <scope>NUCLEOTIDE SEQUENCE [LARGE SCALE GENOMIC DNA]</scope>
    <source>
        <strain evidence="5">JCM 16961</strain>
    </source>
</reference>
<keyword evidence="5" id="KW-1185">Reference proteome</keyword>
<evidence type="ECO:0000313" key="4">
    <source>
        <dbReference type="EMBL" id="GAA3702613.1"/>
    </source>
</evidence>
<evidence type="ECO:0000256" key="2">
    <source>
        <dbReference type="SAM" id="MobiDB-lite"/>
    </source>
</evidence>
<feature type="domain" description="Methyltransferase" evidence="3">
    <location>
        <begin position="85"/>
        <end position="176"/>
    </location>
</feature>
<dbReference type="InterPro" id="IPR029063">
    <property type="entry name" value="SAM-dependent_MTases_sf"/>
</dbReference>
<dbReference type="SUPFAM" id="SSF53335">
    <property type="entry name" value="S-adenosyl-L-methionine-dependent methyltransferases"/>
    <property type="match status" value="1"/>
</dbReference>
<dbReference type="Pfam" id="PF13649">
    <property type="entry name" value="Methyltransf_25"/>
    <property type="match status" value="1"/>
</dbReference>
<evidence type="ECO:0000313" key="5">
    <source>
        <dbReference type="Proteomes" id="UP001501536"/>
    </source>
</evidence>
<dbReference type="CDD" id="cd02440">
    <property type="entry name" value="AdoMet_MTases"/>
    <property type="match status" value="1"/>
</dbReference>
<accession>A0ABP7DC49</accession>
<dbReference type="RefSeq" id="WP_344882411.1">
    <property type="nucleotide sequence ID" value="NZ_BAABCJ010000002.1"/>
</dbReference>
<dbReference type="InterPro" id="IPR041698">
    <property type="entry name" value="Methyltransf_25"/>
</dbReference>
<comment type="caution">
    <text evidence="4">The sequence shown here is derived from an EMBL/GenBank/DDBJ whole genome shotgun (WGS) entry which is preliminary data.</text>
</comment>
<feature type="region of interest" description="Disordered" evidence="2">
    <location>
        <begin position="188"/>
        <end position="248"/>
    </location>
</feature>
<dbReference type="PANTHER" id="PTHR43861">
    <property type="entry name" value="TRANS-ACONITATE 2-METHYLTRANSFERASE-RELATED"/>
    <property type="match status" value="1"/>
</dbReference>
<proteinExistence type="predicted"/>
<protein>
    <recommendedName>
        <fullName evidence="3">Methyltransferase domain-containing protein</fullName>
    </recommendedName>
</protein>
<evidence type="ECO:0000259" key="3">
    <source>
        <dbReference type="Pfam" id="PF13649"/>
    </source>
</evidence>
<dbReference type="Gene3D" id="3.40.50.150">
    <property type="entry name" value="Vaccinia Virus protein VP39"/>
    <property type="match status" value="1"/>
</dbReference>
<dbReference type="EMBL" id="BAABCJ010000002">
    <property type="protein sequence ID" value="GAA3702613.1"/>
    <property type="molecule type" value="Genomic_DNA"/>
</dbReference>
<feature type="compositionally biased region" description="Basic and acidic residues" evidence="2">
    <location>
        <begin position="38"/>
        <end position="63"/>
    </location>
</feature>
<dbReference type="Proteomes" id="UP001501536">
    <property type="component" value="Unassembled WGS sequence"/>
</dbReference>
<sequence>MENPEHQHRTGPTQHTDGRAAHRSDGPPRGTGGGRPSHGSEEHAFDKAYWEEHWEQADPRDTGPDTPPNPYLAEEVRGLAPGTALDAGCGTGAEAVHLASLGWRVTGADISSAALASAAERARAAGVEDRTTWLETDLSQWRPAEHWDLVTTHYAHPAMPQLEFYRRLARWVAPGGTLLLVGHLHTHGSGDDAHTHEHGPDEHGPDEHGPDEHGHAHTSPRSGDHGAQAHGSEGTDGHGGDDGFEPPEEATVTLADMVAVLDPALWSVETAKENTREFPRPDGQTRVLHDVIVRATRVPE</sequence>
<name>A0ABP7DC49_9MICC</name>
<keyword evidence="1" id="KW-0808">Transferase</keyword>
<feature type="region of interest" description="Disordered" evidence="2">
    <location>
        <begin position="1"/>
        <end position="72"/>
    </location>
</feature>
<feature type="compositionally biased region" description="Basic and acidic residues" evidence="2">
    <location>
        <begin position="188"/>
        <end position="215"/>
    </location>
</feature>
<feature type="compositionally biased region" description="Basic and acidic residues" evidence="2">
    <location>
        <begin position="16"/>
        <end position="26"/>
    </location>
</feature>
<organism evidence="4 5">
    <name type="scientific">Zhihengliuella alba</name>
    <dbReference type="NCBI Taxonomy" id="547018"/>
    <lineage>
        <taxon>Bacteria</taxon>
        <taxon>Bacillati</taxon>
        <taxon>Actinomycetota</taxon>
        <taxon>Actinomycetes</taxon>
        <taxon>Micrococcales</taxon>
        <taxon>Micrococcaceae</taxon>
        <taxon>Zhihengliuella</taxon>
    </lineage>
</organism>